<dbReference type="AlphaFoldDB" id="A0AAV7VE70"/>
<sequence length="110" mass="12609">MPVYIYPILSISQYQKSVVTAVCVGHIAVESEISIWRRCGAGSDFSVVQLFHAGQKVNLYEHEAISLPARRYIERALGIKEAELRSEPVEQYLVLTYFIYIHLDSMKYNP</sequence>
<gene>
    <name evidence="1" type="ORF">NDU88_002900</name>
</gene>
<accession>A0AAV7VE70</accession>
<comment type="caution">
    <text evidence="1">The sequence shown here is derived from an EMBL/GenBank/DDBJ whole genome shotgun (WGS) entry which is preliminary data.</text>
</comment>
<evidence type="ECO:0000313" key="1">
    <source>
        <dbReference type="EMBL" id="KAJ1199062.1"/>
    </source>
</evidence>
<name>A0AAV7VE70_PLEWA</name>
<proteinExistence type="predicted"/>
<evidence type="ECO:0000313" key="2">
    <source>
        <dbReference type="Proteomes" id="UP001066276"/>
    </source>
</evidence>
<dbReference type="Proteomes" id="UP001066276">
    <property type="component" value="Chromosome 2_1"/>
</dbReference>
<reference evidence="1" key="1">
    <citation type="journal article" date="2022" name="bioRxiv">
        <title>Sequencing and chromosome-scale assembly of the giantPleurodeles waltlgenome.</title>
        <authorList>
            <person name="Brown T."/>
            <person name="Elewa A."/>
            <person name="Iarovenko S."/>
            <person name="Subramanian E."/>
            <person name="Araus A.J."/>
            <person name="Petzold A."/>
            <person name="Susuki M."/>
            <person name="Suzuki K.-i.T."/>
            <person name="Hayashi T."/>
            <person name="Toyoda A."/>
            <person name="Oliveira C."/>
            <person name="Osipova E."/>
            <person name="Leigh N.D."/>
            <person name="Simon A."/>
            <person name="Yun M.H."/>
        </authorList>
    </citation>
    <scope>NUCLEOTIDE SEQUENCE</scope>
    <source>
        <strain evidence="1">20211129_DDA</strain>
        <tissue evidence="1">Liver</tissue>
    </source>
</reference>
<dbReference type="EMBL" id="JANPWB010000003">
    <property type="protein sequence ID" value="KAJ1199062.1"/>
    <property type="molecule type" value="Genomic_DNA"/>
</dbReference>
<organism evidence="1 2">
    <name type="scientific">Pleurodeles waltl</name>
    <name type="common">Iberian ribbed newt</name>
    <dbReference type="NCBI Taxonomy" id="8319"/>
    <lineage>
        <taxon>Eukaryota</taxon>
        <taxon>Metazoa</taxon>
        <taxon>Chordata</taxon>
        <taxon>Craniata</taxon>
        <taxon>Vertebrata</taxon>
        <taxon>Euteleostomi</taxon>
        <taxon>Amphibia</taxon>
        <taxon>Batrachia</taxon>
        <taxon>Caudata</taxon>
        <taxon>Salamandroidea</taxon>
        <taxon>Salamandridae</taxon>
        <taxon>Pleurodelinae</taxon>
        <taxon>Pleurodeles</taxon>
    </lineage>
</organism>
<protein>
    <submittedName>
        <fullName evidence="1">Uncharacterized protein</fullName>
    </submittedName>
</protein>
<keyword evidence="2" id="KW-1185">Reference proteome</keyword>